<dbReference type="EMBL" id="LDUG01000006">
    <property type="protein sequence ID" value="KVW99424.1"/>
    <property type="molecule type" value="Genomic_DNA"/>
</dbReference>
<reference evidence="2 3" key="1">
    <citation type="journal article" date="2015" name="Appl. Environ. Microbiol.">
        <title>Aerobic and Anaerobic Thiosulfate Oxidation by a Cold-Adapted, Subglacial Chemoautotroph.</title>
        <authorList>
            <person name="Harrold Z.R."/>
            <person name="Skidmore M.L."/>
            <person name="Hamilton T.L."/>
            <person name="Desch L."/>
            <person name="Amada K."/>
            <person name="van Gelder W."/>
            <person name="Glover K."/>
            <person name="Roden E.E."/>
            <person name="Boyd E.S."/>
        </authorList>
    </citation>
    <scope>NUCLEOTIDE SEQUENCE [LARGE SCALE GENOMIC DNA]</scope>
    <source>
        <strain evidence="2 3">RG</strain>
    </source>
</reference>
<dbReference type="AlphaFoldDB" id="A0A119CY89"/>
<proteinExistence type="predicted"/>
<dbReference type="OrthoDB" id="8560170at2"/>
<name>A0A119CY89_THIDE</name>
<evidence type="ECO:0000256" key="1">
    <source>
        <dbReference type="SAM" id="SignalP"/>
    </source>
</evidence>
<sequence length="217" mass="24152">MRTWLMLFLLGVGTVHAADMIALRYVDQDPGDPSYLTRILVTADYMRMDDGNDDGDFLLLDRRQRQVTNVTRDNKLAMVFTAGALPPKPAGWKPRLDTQPAAPGTQRFSLVLKEVVCSEGVAARAAAPDAARAMAELKFVLAAMQYRVWEASPRELQHDCDLANLVWESGATLKLGLPLEEREYTGRTRQLESESKHPLQPELFRVPEGMTAINAPS</sequence>
<dbReference type="PATRIC" id="fig|36861.3.peg.3061"/>
<evidence type="ECO:0000313" key="3">
    <source>
        <dbReference type="Proteomes" id="UP000064243"/>
    </source>
</evidence>
<keyword evidence="3" id="KW-1185">Reference proteome</keyword>
<feature type="signal peptide" evidence="1">
    <location>
        <begin position="1"/>
        <end position="17"/>
    </location>
</feature>
<accession>A0A119CY89</accession>
<feature type="chain" id="PRO_5007161853" evidence="1">
    <location>
        <begin position="18"/>
        <end position="217"/>
    </location>
</feature>
<gene>
    <name evidence="2" type="ORF">ABW22_01675</name>
</gene>
<keyword evidence="1" id="KW-0732">Signal</keyword>
<comment type="caution">
    <text evidence="2">The sequence shown here is derived from an EMBL/GenBank/DDBJ whole genome shotgun (WGS) entry which is preliminary data.</text>
</comment>
<protein>
    <submittedName>
        <fullName evidence="2">Uncharacterized protein</fullName>
    </submittedName>
</protein>
<organism evidence="2 3">
    <name type="scientific">Thiobacillus denitrificans</name>
    <dbReference type="NCBI Taxonomy" id="36861"/>
    <lineage>
        <taxon>Bacteria</taxon>
        <taxon>Pseudomonadati</taxon>
        <taxon>Pseudomonadota</taxon>
        <taxon>Betaproteobacteria</taxon>
        <taxon>Nitrosomonadales</taxon>
        <taxon>Thiobacillaceae</taxon>
        <taxon>Thiobacillus</taxon>
    </lineage>
</organism>
<evidence type="ECO:0000313" key="2">
    <source>
        <dbReference type="EMBL" id="KVW99424.1"/>
    </source>
</evidence>
<dbReference type="Proteomes" id="UP000064243">
    <property type="component" value="Unassembled WGS sequence"/>
</dbReference>